<keyword evidence="3" id="KW-1185">Reference proteome</keyword>
<feature type="transmembrane region" description="Helical" evidence="1">
    <location>
        <begin position="144"/>
        <end position="164"/>
    </location>
</feature>
<dbReference type="Proteomes" id="UP000238426">
    <property type="component" value="Unassembled WGS sequence"/>
</dbReference>
<name>A0A2T1N8B0_9FLAO</name>
<dbReference type="AlphaFoldDB" id="A0A2T1N8B0"/>
<proteinExistence type="predicted"/>
<protein>
    <submittedName>
        <fullName evidence="2">DUF2254 domain-containing protein</fullName>
    </submittedName>
</protein>
<evidence type="ECO:0000313" key="3">
    <source>
        <dbReference type="Proteomes" id="UP000238426"/>
    </source>
</evidence>
<feature type="transmembrane region" description="Helical" evidence="1">
    <location>
        <begin position="67"/>
        <end position="90"/>
    </location>
</feature>
<keyword evidence="1" id="KW-1133">Transmembrane helix</keyword>
<dbReference type="EMBL" id="PXOQ01000009">
    <property type="protein sequence ID" value="PSG88105.1"/>
    <property type="molecule type" value="Genomic_DNA"/>
</dbReference>
<feature type="transmembrane region" description="Helical" evidence="1">
    <location>
        <begin position="111"/>
        <end position="132"/>
    </location>
</feature>
<dbReference type="InterPro" id="IPR018723">
    <property type="entry name" value="DUF2254_membrane"/>
</dbReference>
<evidence type="ECO:0000256" key="1">
    <source>
        <dbReference type="SAM" id="Phobius"/>
    </source>
</evidence>
<keyword evidence="1" id="KW-0812">Transmembrane</keyword>
<comment type="caution">
    <text evidence="2">The sequence shown here is derived from an EMBL/GenBank/DDBJ whole genome shotgun (WGS) entry which is preliminary data.</text>
</comment>
<gene>
    <name evidence="2" type="ORF">C7H52_07305</name>
</gene>
<feature type="transmembrane region" description="Helical" evidence="1">
    <location>
        <begin position="20"/>
        <end position="40"/>
    </location>
</feature>
<reference evidence="2 3" key="1">
    <citation type="submission" date="2018-03" db="EMBL/GenBank/DDBJ databases">
        <title>Mesoflavibacter sp. HG37 and Mesoflavibacter sp. HG96 sp.nov., two marine bacteria isolated from seawater of Western Pacific Ocean.</title>
        <authorList>
            <person name="Cheng H."/>
            <person name="Wu Y.-H."/>
            <person name="Guo L.-L."/>
            <person name="Xu X.-W."/>
        </authorList>
    </citation>
    <scope>NUCLEOTIDE SEQUENCE [LARGE SCALE GENOMIC DNA]</scope>
    <source>
        <strain evidence="2 3">KCTC 32269</strain>
    </source>
</reference>
<evidence type="ECO:0000313" key="2">
    <source>
        <dbReference type="EMBL" id="PSG88105.1"/>
    </source>
</evidence>
<keyword evidence="1" id="KW-0472">Membrane</keyword>
<dbReference type="OrthoDB" id="2955631at2"/>
<dbReference type="RefSeq" id="WP_106463243.1">
    <property type="nucleotide sequence ID" value="NZ_PXOQ01000009.1"/>
</dbReference>
<sequence>MIDKLKLLISKTYHLKDKIAFYPSIIALFGILLAYFMLFLEEKGITKYLLEYIPDVVVNNTETSRSLLTTFIGGLISIMVFSFSMVMILLNQASSNFSPRLLPELISNRRHQLILGFYISTIVYCIFILVSIEENSNEYQLPGFSVLIAIALMLHCLASFIYFIHSISQEIQINNIMDKILNTAKRRLNRLIDSEDDTEVNFPDSTKFHIYKATKSGYITNIALKNIADIAKKNDSKIKTIGFKGSFIIKNQPLFKSEKKLNEDCIKDITNQFEYSTNELIDDNYVLAFKQLTEIAVKAMSPGINDPGTALNAIDYLSELFSIRLLKSDYSYTKIEDVAWVNITSVNFSTLLYQVMASLRTYCKRDISVVQNLIKMLQFLKEIAQKNTHKEAIDKELELLKGDINSSITNKEDLKFLNELF</sequence>
<organism evidence="2 3">
    <name type="scientific">Aurantibacter aestuarii</name>
    <dbReference type="NCBI Taxonomy" id="1266046"/>
    <lineage>
        <taxon>Bacteria</taxon>
        <taxon>Pseudomonadati</taxon>
        <taxon>Bacteroidota</taxon>
        <taxon>Flavobacteriia</taxon>
        <taxon>Flavobacteriales</taxon>
        <taxon>Flavobacteriaceae</taxon>
        <taxon>Aurantibacter</taxon>
    </lineage>
</organism>
<accession>A0A2T1N8B0</accession>
<dbReference type="Pfam" id="PF10011">
    <property type="entry name" value="DUF2254"/>
    <property type="match status" value="1"/>
</dbReference>